<organism evidence="7 8">
    <name type="scientific">Pseudoclavibacter caeni</name>
    <dbReference type="NCBI Taxonomy" id="908846"/>
    <lineage>
        <taxon>Bacteria</taxon>
        <taxon>Bacillati</taxon>
        <taxon>Actinomycetota</taxon>
        <taxon>Actinomycetes</taxon>
        <taxon>Micrococcales</taxon>
        <taxon>Microbacteriaceae</taxon>
        <taxon>Pseudoclavibacter</taxon>
    </lineage>
</organism>
<accession>A0A7C8FVC1</accession>
<dbReference type="SUPFAM" id="SSF56322">
    <property type="entry name" value="ADC synthase"/>
    <property type="match status" value="1"/>
</dbReference>
<dbReference type="Proteomes" id="UP000481339">
    <property type="component" value="Unassembled WGS sequence"/>
</dbReference>
<dbReference type="PANTHER" id="PTHR42839">
    <property type="entry name" value="ISOCHORISMATE SYNTHASE ENTC"/>
    <property type="match status" value="1"/>
</dbReference>
<evidence type="ECO:0000313" key="7">
    <source>
        <dbReference type="EMBL" id="KAB1633498.1"/>
    </source>
</evidence>
<dbReference type="GO" id="GO:0008909">
    <property type="term" value="F:isochorismate synthase activity"/>
    <property type="evidence" value="ECO:0007669"/>
    <property type="project" value="UniProtKB-EC"/>
</dbReference>
<dbReference type="InterPro" id="IPR005801">
    <property type="entry name" value="ADC_synthase"/>
</dbReference>
<evidence type="ECO:0000256" key="5">
    <source>
        <dbReference type="ARBA" id="ARBA00041564"/>
    </source>
</evidence>
<dbReference type="PANTHER" id="PTHR42839:SF2">
    <property type="entry name" value="ISOCHORISMATE SYNTHASE ENTC"/>
    <property type="match status" value="1"/>
</dbReference>
<feature type="domain" description="Chorismate-utilising enzyme C-terminal" evidence="6">
    <location>
        <begin position="184"/>
        <end position="427"/>
    </location>
</feature>
<evidence type="ECO:0000259" key="6">
    <source>
        <dbReference type="Pfam" id="PF00425"/>
    </source>
</evidence>
<evidence type="ECO:0000256" key="1">
    <source>
        <dbReference type="ARBA" id="ARBA00000799"/>
    </source>
</evidence>
<evidence type="ECO:0000256" key="4">
    <source>
        <dbReference type="ARBA" id="ARBA00023235"/>
    </source>
</evidence>
<keyword evidence="8" id="KW-1185">Reference proteome</keyword>
<name>A0A7C8FVC1_9MICO</name>
<dbReference type="Gene3D" id="3.60.120.10">
    <property type="entry name" value="Anthranilate synthase"/>
    <property type="match status" value="1"/>
</dbReference>
<protein>
    <recommendedName>
        <fullName evidence="3">isochorismate synthase</fullName>
        <ecNumber evidence="3">5.4.4.2</ecNumber>
    </recommendedName>
    <alternativeName>
        <fullName evidence="5">Isochorismate mutase</fullName>
    </alternativeName>
</protein>
<comment type="similarity">
    <text evidence="2">Belongs to the isochorismate synthase family.</text>
</comment>
<dbReference type="EMBL" id="WBKA01000001">
    <property type="protein sequence ID" value="KAB1633498.1"/>
    <property type="molecule type" value="Genomic_DNA"/>
</dbReference>
<evidence type="ECO:0000313" key="8">
    <source>
        <dbReference type="Proteomes" id="UP000481339"/>
    </source>
</evidence>
<proteinExistence type="inferred from homology"/>
<dbReference type="InterPro" id="IPR015890">
    <property type="entry name" value="Chorismate_C"/>
</dbReference>
<evidence type="ECO:0000256" key="3">
    <source>
        <dbReference type="ARBA" id="ARBA00012824"/>
    </source>
</evidence>
<comment type="catalytic activity">
    <reaction evidence="1">
        <text>chorismate = isochorismate</text>
        <dbReference type="Rhea" id="RHEA:18985"/>
        <dbReference type="ChEBI" id="CHEBI:29748"/>
        <dbReference type="ChEBI" id="CHEBI:29780"/>
        <dbReference type="EC" id="5.4.4.2"/>
    </reaction>
</comment>
<dbReference type="RefSeq" id="WP_158035277.1">
    <property type="nucleotide sequence ID" value="NZ_BAAAZV010000006.1"/>
</dbReference>
<comment type="caution">
    <text evidence="7">The sequence shown here is derived from an EMBL/GenBank/DDBJ whole genome shotgun (WGS) entry which is preliminary data.</text>
</comment>
<dbReference type="NCBIfam" id="TIGR00543">
    <property type="entry name" value="isochor_syn"/>
    <property type="match status" value="1"/>
</dbReference>
<dbReference type="AlphaFoldDB" id="A0A7C8FVC1"/>
<dbReference type="Pfam" id="PF00425">
    <property type="entry name" value="Chorismate_bind"/>
    <property type="match status" value="1"/>
</dbReference>
<dbReference type="EC" id="5.4.4.2" evidence="3"/>
<dbReference type="OrthoDB" id="9806579at2"/>
<dbReference type="InterPro" id="IPR004561">
    <property type="entry name" value="IsoChor_synthase"/>
</dbReference>
<reference evidence="7 8" key="1">
    <citation type="submission" date="2019-09" db="EMBL/GenBank/DDBJ databases">
        <title>Phylogeny of genus Pseudoclavibacter and closely related genus.</title>
        <authorList>
            <person name="Li Y."/>
        </authorList>
    </citation>
    <scope>NUCLEOTIDE SEQUENCE [LARGE SCALE GENOMIC DNA]</scope>
    <source>
        <strain evidence="7 8">JCM 16921</strain>
    </source>
</reference>
<gene>
    <name evidence="7" type="ORF">F8O02_00740</name>
</gene>
<evidence type="ECO:0000256" key="2">
    <source>
        <dbReference type="ARBA" id="ARBA00005297"/>
    </source>
</evidence>
<sequence length="437" mass="46149">MLELLTRTTPVEDIPDPLPLLDPADPLLWWRDGEGMLGLGRAVTLTFSGPERFTQARRVWAALLGAAERHGATPAVGGGLAALGTFAFDDAMSRPSVLIVPSLLITRRGGRTWATRIVDRARVTPPDDPGLTGRIPLPDPDQARAELDRLEADRIRADVARLVAEAAPLPDQPGVPLVADDGARHAAAVTRALERIDAGTARKIVLARPAHATLPAGHDLRVTLARLAAAYPDCWTFAVDGFIGASPETLVAVRGGHVRARVLAGTRPVGATDDPGRPDLLDDPKERAEHDLAARSVIDALAPHVRDLRADGPHVITLPNVRHLATDVTAELAERLDSLGLAAALHPTAAVAGVPREAALIAIHELEPEDRGRYAGPVGWIDALGDGEWAIGLRSAQRIGDTLTAWAGGGIVAGSDPAREVAETDAKLRPVRDALAD</sequence>
<keyword evidence="4 7" id="KW-0413">Isomerase</keyword>